<feature type="transmembrane region" description="Helical" evidence="1">
    <location>
        <begin position="7"/>
        <end position="27"/>
    </location>
</feature>
<dbReference type="EMBL" id="MSZX01000003">
    <property type="protein sequence ID" value="OPA79102.1"/>
    <property type="molecule type" value="Genomic_DNA"/>
</dbReference>
<keyword evidence="1" id="KW-0812">Transmembrane</keyword>
<evidence type="ECO:0000259" key="2">
    <source>
        <dbReference type="Pfam" id="PF02517"/>
    </source>
</evidence>
<keyword evidence="1" id="KW-1133">Transmembrane helix</keyword>
<reference evidence="3 4" key="1">
    <citation type="submission" date="2017-01" db="EMBL/GenBank/DDBJ databases">
        <title>Genome analysis of Paenibacillus selenitrireducens ES3-24.</title>
        <authorList>
            <person name="Xu D."/>
            <person name="Yao R."/>
            <person name="Zheng S."/>
        </authorList>
    </citation>
    <scope>NUCLEOTIDE SEQUENCE [LARGE SCALE GENOMIC DNA]</scope>
    <source>
        <strain evidence="3 4">ES3-24</strain>
    </source>
</reference>
<evidence type="ECO:0000313" key="3">
    <source>
        <dbReference type="EMBL" id="OPA79102.1"/>
    </source>
</evidence>
<name>A0A1T2XH34_9BACL</name>
<accession>A0A1T2XH34</accession>
<dbReference type="GO" id="GO:0006508">
    <property type="term" value="P:proteolysis"/>
    <property type="evidence" value="ECO:0007669"/>
    <property type="project" value="UniProtKB-KW"/>
</dbReference>
<dbReference type="OrthoDB" id="9777755at2"/>
<protein>
    <submittedName>
        <fullName evidence="3">CAAX protease family protein</fullName>
    </submittedName>
</protein>
<keyword evidence="4" id="KW-1185">Reference proteome</keyword>
<proteinExistence type="predicted"/>
<dbReference type="RefSeq" id="WP_078498102.1">
    <property type="nucleotide sequence ID" value="NZ_MSZX01000003.1"/>
</dbReference>
<dbReference type="Pfam" id="PF02517">
    <property type="entry name" value="Rce1-like"/>
    <property type="match status" value="1"/>
</dbReference>
<feature type="transmembrane region" description="Helical" evidence="1">
    <location>
        <begin position="227"/>
        <end position="245"/>
    </location>
</feature>
<dbReference type="GO" id="GO:0080120">
    <property type="term" value="P:CAAX-box protein maturation"/>
    <property type="evidence" value="ECO:0007669"/>
    <property type="project" value="UniProtKB-ARBA"/>
</dbReference>
<organism evidence="3 4">
    <name type="scientific">Paenibacillus selenitireducens</name>
    <dbReference type="NCBI Taxonomy" id="1324314"/>
    <lineage>
        <taxon>Bacteria</taxon>
        <taxon>Bacillati</taxon>
        <taxon>Bacillota</taxon>
        <taxon>Bacilli</taxon>
        <taxon>Bacillales</taxon>
        <taxon>Paenibacillaceae</taxon>
        <taxon>Paenibacillus</taxon>
    </lineage>
</organism>
<comment type="caution">
    <text evidence="3">The sequence shown here is derived from an EMBL/GenBank/DDBJ whole genome shotgun (WGS) entry which is preliminary data.</text>
</comment>
<keyword evidence="3" id="KW-0378">Hydrolase</keyword>
<feature type="transmembrane region" description="Helical" evidence="1">
    <location>
        <begin position="33"/>
        <end position="52"/>
    </location>
</feature>
<dbReference type="STRING" id="1324314.BVG16_08355"/>
<keyword evidence="3" id="KW-0645">Protease</keyword>
<dbReference type="PANTHER" id="PTHR35797">
    <property type="entry name" value="PROTEASE-RELATED"/>
    <property type="match status" value="1"/>
</dbReference>
<dbReference type="Proteomes" id="UP000190188">
    <property type="component" value="Unassembled WGS sequence"/>
</dbReference>
<feature type="transmembrane region" description="Helical" evidence="1">
    <location>
        <begin position="141"/>
        <end position="165"/>
    </location>
</feature>
<feature type="transmembrane region" description="Helical" evidence="1">
    <location>
        <begin position="107"/>
        <end position="129"/>
    </location>
</feature>
<feature type="transmembrane region" description="Helical" evidence="1">
    <location>
        <begin position="73"/>
        <end position="95"/>
    </location>
</feature>
<dbReference type="PANTHER" id="PTHR35797:SF1">
    <property type="entry name" value="PROTEASE"/>
    <property type="match status" value="1"/>
</dbReference>
<dbReference type="AlphaFoldDB" id="A0A1T2XH34"/>
<dbReference type="InterPro" id="IPR042150">
    <property type="entry name" value="MmRce1-like"/>
</dbReference>
<feature type="transmembrane region" description="Helical" evidence="1">
    <location>
        <begin position="171"/>
        <end position="191"/>
    </location>
</feature>
<dbReference type="InterPro" id="IPR003675">
    <property type="entry name" value="Rce1/LyrA-like_dom"/>
</dbReference>
<feature type="transmembrane region" description="Helical" evidence="1">
    <location>
        <begin position="198"/>
        <end position="215"/>
    </location>
</feature>
<keyword evidence="1" id="KW-0472">Membrane</keyword>
<evidence type="ECO:0000256" key="1">
    <source>
        <dbReference type="SAM" id="Phobius"/>
    </source>
</evidence>
<dbReference type="GO" id="GO:0004175">
    <property type="term" value="F:endopeptidase activity"/>
    <property type="evidence" value="ECO:0007669"/>
    <property type="project" value="UniProtKB-ARBA"/>
</dbReference>
<sequence>MKKINKNIIYFSTLFIYLLTLLVHIVLHNIDNGRNYLGLTMVIPLLIVVFYQKIYKKQNIIHTFGISRPTIKTLVFSILFPLLLGLCLHFYLSILDIQFLFNHGNELGFLLLIGLTIASLSALLEEIVWRGNFHYYLRQKYSLTQTAVITATIWSMWHLPIALFYKTYDLWIVGIFTYVAILFILSMILTYTREYGRSVVSAAILHGMFNVFYLTDGLQNEWVVERMELTKFILLAIVFGMMCLIHRKIKR</sequence>
<evidence type="ECO:0000313" key="4">
    <source>
        <dbReference type="Proteomes" id="UP000190188"/>
    </source>
</evidence>
<feature type="domain" description="CAAX prenyl protease 2/Lysostaphin resistance protein A-like" evidence="2">
    <location>
        <begin position="110"/>
        <end position="212"/>
    </location>
</feature>
<gene>
    <name evidence="3" type="ORF">BVG16_08355</name>
</gene>